<name>A0A1G2CAI0_9BACT</name>
<keyword evidence="1" id="KW-0812">Transmembrane</keyword>
<dbReference type="EMBL" id="MHKX01000013">
    <property type="protein sequence ID" value="OGY98206.1"/>
    <property type="molecule type" value="Genomic_DNA"/>
</dbReference>
<organism evidence="2 3">
    <name type="scientific">Candidatus Liptonbacteria bacterium RIFCSPHIGHO2_01_FULL_57_28</name>
    <dbReference type="NCBI Taxonomy" id="1798647"/>
    <lineage>
        <taxon>Bacteria</taxon>
        <taxon>Candidatus Liptoniibacteriota</taxon>
    </lineage>
</organism>
<protein>
    <recommendedName>
        <fullName evidence="4">SHS2 domain-containing protein</fullName>
    </recommendedName>
</protein>
<dbReference type="AlphaFoldDB" id="A0A1G2CAI0"/>
<evidence type="ECO:0008006" key="4">
    <source>
        <dbReference type="Google" id="ProtNLM"/>
    </source>
</evidence>
<accession>A0A1G2CAI0</accession>
<reference evidence="2 3" key="1">
    <citation type="journal article" date="2016" name="Nat. Commun.">
        <title>Thousands of microbial genomes shed light on interconnected biogeochemical processes in an aquifer system.</title>
        <authorList>
            <person name="Anantharaman K."/>
            <person name="Brown C.T."/>
            <person name="Hug L.A."/>
            <person name="Sharon I."/>
            <person name="Castelle C.J."/>
            <person name="Probst A.J."/>
            <person name="Thomas B.C."/>
            <person name="Singh A."/>
            <person name="Wilkins M.J."/>
            <person name="Karaoz U."/>
            <person name="Brodie E.L."/>
            <person name="Williams K.H."/>
            <person name="Hubbard S.S."/>
            <person name="Banfield J.F."/>
        </authorList>
    </citation>
    <scope>NUCLEOTIDE SEQUENCE [LARGE SCALE GENOMIC DNA]</scope>
</reference>
<dbReference type="Proteomes" id="UP000179059">
    <property type="component" value="Unassembled WGS sequence"/>
</dbReference>
<evidence type="ECO:0000313" key="2">
    <source>
        <dbReference type="EMBL" id="OGY98206.1"/>
    </source>
</evidence>
<dbReference type="STRING" id="1798647.A2855_02790"/>
<comment type="caution">
    <text evidence="2">The sequence shown here is derived from an EMBL/GenBank/DDBJ whole genome shotgun (WGS) entry which is preliminary data.</text>
</comment>
<keyword evidence="1" id="KW-0472">Membrane</keyword>
<keyword evidence="1" id="KW-1133">Transmembrane helix</keyword>
<gene>
    <name evidence="2" type="ORF">A2855_02790</name>
</gene>
<proteinExistence type="predicted"/>
<dbReference type="Gene3D" id="3.30.1490.300">
    <property type="match status" value="1"/>
</dbReference>
<evidence type="ECO:0000256" key="1">
    <source>
        <dbReference type="SAM" id="Phobius"/>
    </source>
</evidence>
<feature type="transmembrane region" description="Helical" evidence="1">
    <location>
        <begin position="349"/>
        <end position="372"/>
    </location>
</feature>
<dbReference type="Gene3D" id="3.30.420.40">
    <property type="match status" value="2"/>
</dbReference>
<evidence type="ECO:0000313" key="3">
    <source>
        <dbReference type="Proteomes" id="UP000179059"/>
    </source>
</evidence>
<sequence length="504" mass="55359">MNLKAIFKRLSDFLLARPLTGGLEINDTSLRFVSAEGSELKTASVSLVPGTMIEGRIENRQELLSALRTLRTQILGPKAKRRAMINVVTSLSSVNIYTQVFNLPFIEGENLEKAIQLNIQMTSPTGAADSYAGWQTVRSQDEQNMHLEVVTAFLQKGVADELTAVLNAAGFLPMALESRALSFARLIKEKAGGIDPGESLIAVSADASGMDVMVIRAGHLHFDYFNSWASLQGGERQISLDLFRTVVVRSVNQVMNFYNSHWKDPVSEIVVAATGLKEETLAAIRENFDVKVSELTPLVSPPITPEWFIALGGALRSLLPRRQDAEISLLGVSAQEEFRREQIHSFLGFWRVLVPAALTVLLVAFMGSYIFLNGFQKSLDPRASAALRLPVSTELINLRTQAARFNGALEMIEFANSTRAKKGGILSTLLEIFNRRGISILKLEMGEPAAPARLQGLSPSEEDIIALKNELVITPGFKDVQLPLIDIRQQGATYAFSMTFIAEP</sequence>